<protein>
    <submittedName>
        <fullName evidence="2">Uncharacterized protein</fullName>
    </submittedName>
</protein>
<dbReference type="AlphaFoldDB" id="A0A8J5K6I6"/>
<dbReference type="Proteomes" id="UP000747542">
    <property type="component" value="Unassembled WGS sequence"/>
</dbReference>
<evidence type="ECO:0000313" key="3">
    <source>
        <dbReference type="Proteomes" id="UP000747542"/>
    </source>
</evidence>
<gene>
    <name evidence="2" type="ORF">Hamer_G024753</name>
</gene>
<evidence type="ECO:0000256" key="1">
    <source>
        <dbReference type="SAM" id="MobiDB-lite"/>
    </source>
</evidence>
<comment type="caution">
    <text evidence="2">The sequence shown here is derived from an EMBL/GenBank/DDBJ whole genome shotgun (WGS) entry which is preliminary data.</text>
</comment>
<organism evidence="2 3">
    <name type="scientific">Homarus americanus</name>
    <name type="common">American lobster</name>
    <dbReference type="NCBI Taxonomy" id="6706"/>
    <lineage>
        <taxon>Eukaryota</taxon>
        <taxon>Metazoa</taxon>
        <taxon>Ecdysozoa</taxon>
        <taxon>Arthropoda</taxon>
        <taxon>Crustacea</taxon>
        <taxon>Multicrustacea</taxon>
        <taxon>Malacostraca</taxon>
        <taxon>Eumalacostraca</taxon>
        <taxon>Eucarida</taxon>
        <taxon>Decapoda</taxon>
        <taxon>Pleocyemata</taxon>
        <taxon>Astacidea</taxon>
        <taxon>Nephropoidea</taxon>
        <taxon>Nephropidae</taxon>
        <taxon>Homarus</taxon>
    </lineage>
</organism>
<dbReference type="EMBL" id="JAHLQT010019942">
    <property type="protein sequence ID" value="KAG7168618.1"/>
    <property type="molecule type" value="Genomic_DNA"/>
</dbReference>
<accession>A0A8J5K6I6</accession>
<proteinExistence type="predicted"/>
<sequence length="117" mass="13712">MRLKSRMTPHYGLKAPPTCAREKRSASIRPKMRPSLRMTSQCGKRSSTHLHVERPLLYRPRLSSNGQTIILEGLANTEKSDHRQYVLNKSMESLSEERISYRRRVEYWDTVHSNVIM</sequence>
<reference evidence="2" key="1">
    <citation type="journal article" date="2021" name="Sci. Adv.">
        <title>The American lobster genome reveals insights on longevity, neural, and immune adaptations.</title>
        <authorList>
            <person name="Polinski J.M."/>
            <person name="Zimin A.V."/>
            <person name="Clark K.F."/>
            <person name="Kohn A.B."/>
            <person name="Sadowski N."/>
            <person name="Timp W."/>
            <person name="Ptitsyn A."/>
            <person name="Khanna P."/>
            <person name="Romanova D.Y."/>
            <person name="Williams P."/>
            <person name="Greenwood S.J."/>
            <person name="Moroz L.L."/>
            <person name="Walt D.R."/>
            <person name="Bodnar A.G."/>
        </authorList>
    </citation>
    <scope>NUCLEOTIDE SEQUENCE</scope>
    <source>
        <strain evidence="2">GMGI-L3</strain>
    </source>
</reference>
<feature type="region of interest" description="Disordered" evidence="1">
    <location>
        <begin position="1"/>
        <end position="28"/>
    </location>
</feature>
<evidence type="ECO:0000313" key="2">
    <source>
        <dbReference type="EMBL" id="KAG7168618.1"/>
    </source>
</evidence>
<keyword evidence="3" id="KW-1185">Reference proteome</keyword>
<name>A0A8J5K6I6_HOMAM</name>